<sequence>MKLAVLADRRAQMLPHLCLSWGHRGEHWNSSAESSNLQKADACATIWQADLLRVSIPTVVPRGQPAQHLAQASLVKLPSSQLDAHRHIVATAVAVESQAVLLRTERPTARPRLACSVPLLKADAKVHATRLEIPRMAPASYGLDALGALPLQPVQTGFFSFDPEKLLCAGGGPWYDCRLNKWGDHVVACEKWCGMPPLIPLFWLKSMFTDCKFTNMHPDDDGFFKLPFPDIGGLIKAKMALLSPLKFEPWRGWPIREEDPMKFDPNGGLPDDSTREITKICCQKPTKKCLTIGEPTVVVRALPAAVATLFADEGLLTVQRHHRGKERRLKGRRDAQREAQEFL</sequence>
<comment type="caution">
    <text evidence="2">The sequence shown here is derived from an EMBL/GenBank/DDBJ whole genome shotgun (WGS) entry which is preliminary data.</text>
</comment>
<feature type="region of interest" description="Disordered" evidence="1">
    <location>
        <begin position="322"/>
        <end position="343"/>
    </location>
</feature>
<evidence type="ECO:0000313" key="3">
    <source>
        <dbReference type="Proteomes" id="UP000186817"/>
    </source>
</evidence>
<evidence type="ECO:0000256" key="1">
    <source>
        <dbReference type="SAM" id="MobiDB-lite"/>
    </source>
</evidence>
<proteinExistence type="predicted"/>
<dbReference type="EMBL" id="LSRX01000388">
    <property type="protein sequence ID" value="OLP98701.1"/>
    <property type="molecule type" value="Genomic_DNA"/>
</dbReference>
<keyword evidence="3" id="KW-1185">Reference proteome</keyword>
<organism evidence="2 3">
    <name type="scientific">Symbiodinium microadriaticum</name>
    <name type="common">Dinoflagellate</name>
    <name type="synonym">Zooxanthella microadriatica</name>
    <dbReference type="NCBI Taxonomy" id="2951"/>
    <lineage>
        <taxon>Eukaryota</taxon>
        <taxon>Sar</taxon>
        <taxon>Alveolata</taxon>
        <taxon>Dinophyceae</taxon>
        <taxon>Suessiales</taxon>
        <taxon>Symbiodiniaceae</taxon>
        <taxon>Symbiodinium</taxon>
    </lineage>
</organism>
<evidence type="ECO:0000313" key="2">
    <source>
        <dbReference type="EMBL" id="OLP98701.1"/>
    </source>
</evidence>
<name>A0A1Q9DU83_SYMMI</name>
<dbReference type="Proteomes" id="UP000186817">
    <property type="component" value="Unassembled WGS sequence"/>
</dbReference>
<feature type="compositionally biased region" description="Basic residues" evidence="1">
    <location>
        <begin position="322"/>
        <end position="331"/>
    </location>
</feature>
<dbReference type="AlphaFoldDB" id="A0A1Q9DU83"/>
<dbReference type="OrthoDB" id="406068at2759"/>
<reference evidence="2 3" key="1">
    <citation type="submission" date="2016-02" db="EMBL/GenBank/DDBJ databases">
        <title>Genome analysis of coral dinoflagellate symbionts highlights evolutionary adaptations to a symbiotic lifestyle.</title>
        <authorList>
            <person name="Aranda M."/>
            <person name="Li Y."/>
            <person name="Liew Y.J."/>
            <person name="Baumgarten S."/>
            <person name="Simakov O."/>
            <person name="Wilson M."/>
            <person name="Piel J."/>
            <person name="Ashoor H."/>
            <person name="Bougouffa S."/>
            <person name="Bajic V.B."/>
            <person name="Ryu T."/>
            <person name="Ravasi T."/>
            <person name="Bayer T."/>
            <person name="Micklem G."/>
            <person name="Kim H."/>
            <person name="Bhak J."/>
            <person name="Lajeunesse T.C."/>
            <person name="Voolstra C.R."/>
        </authorList>
    </citation>
    <scope>NUCLEOTIDE SEQUENCE [LARGE SCALE GENOMIC DNA]</scope>
    <source>
        <strain evidence="2 3">CCMP2467</strain>
    </source>
</reference>
<accession>A0A1Q9DU83</accession>
<protein>
    <submittedName>
        <fullName evidence="2">Uncharacterized protein</fullName>
    </submittedName>
</protein>
<feature type="compositionally biased region" description="Basic and acidic residues" evidence="1">
    <location>
        <begin position="332"/>
        <end position="343"/>
    </location>
</feature>
<gene>
    <name evidence="2" type="ORF">AK812_SmicGene18821</name>
</gene>